<comment type="cofactor">
    <cofactor evidence="1">
        <name>Zn(2+)</name>
        <dbReference type="ChEBI" id="CHEBI:29105"/>
    </cofactor>
</comment>
<dbReference type="Proteomes" id="UP001596303">
    <property type="component" value="Unassembled WGS sequence"/>
</dbReference>
<evidence type="ECO:0000256" key="2">
    <source>
        <dbReference type="ARBA" id="ARBA00008072"/>
    </source>
</evidence>
<feature type="domain" description="Alcohol dehydrogenase-like C-terminal" evidence="6">
    <location>
        <begin position="2"/>
        <end position="102"/>
    </location>
</feature>
<name>A0ABW1S738_9PROT</name>
<evidence type="ECO:0000313" key="7">
    <source>
        <dbReference type="EMBL" id="MFC6197002.1"/>
    </source>
</evidence>
<keyword evidence="4" id="KW-0862">Zinc</keyword>
<comment type="similarity">
    <text evidence="2">Belongs to the zinc-containing alcohol dehydrogenase family.</text>
</comment>
<organism evidence="7 8">
    <name type="scientific">Ponticaulis profundi</name>
    <dbReference type="NCBI Taxonomy" id="2665222"/>
    <lineage>
        <taxon>Bacteria</taxon>
        <taxon>Pseudomonadati</taxon>
        <taxon>Pseudomonadota</taxon>
        <taxon>Alphaproteobacteria</taxon>
        <taxon>Hyphomonadales</taxon>
        <taxon>Hyphomonadaceae</taxon>
        <taxon>Ponticaulis</taxon>
    </lineage>
</organism>
<dbReference type="EMBL" id="JBHSSW010000003">
    <property type="protein sequence ID" value="MFC6197002.1"/>
    <property type="molecule type" value="Genomic_DNA"/>
</dbReference>
<evidence type="ECO:0000256" key="1">
    <source>
        <dbReference type="ARBA" id="ARBA00001947"/>
    </source>
</evidence>
<reference evidence="8" key="1">
    <citation type="journal article" date="2019" name="Int. J. Syst. Evol. Microbiol.">
        <title>The Global Catalogue of Microorganisms (GCM) 10K type strain sequencing project: providing services to taxonomists for standard genome sequencing and annotation.</title>
        <authorList>
            <consortium name="The Broad Institute Genomics Platform"/>
            <consortium name="The Broad Institute Genome Sequencing Center for Infectious Disease"/>
            <person name="Wu L."/>
            <person name="Ma J."/>
        </authorList>
    </citation>
    <scope>NUCLEOTIDE SEQUENCE [LARGE SCALE GENOMIC DNA]</scope>
    <source>
        <strain evidence="8">CGMCC-1.15741</strain>
    </source>
</reference>
<evidence type="ECO:0000256" key="3">
    <source>
        <dbReference type="ARBA" id="ARBA00022723"/>
    </source>
</evidence>
<keyword evidence="3" id="KW-0479">Metal-binding</keyword>
<dbReference type="PANTHER" id="PTHR43350">
    <property type="entry name" value="NAD-DEPENDENT ALCOHOL DEHYDROGENASE"/>
    <property type="match status" value="1"/>
</dbReference>
<accession>A0ABW1S738</accession>
<proteinExistence type="inferred from homology"/>
<protein>
    <submittedName>
        <fullName evidence="7">Zinc-binding dehydrogenase</fullName>
    </submittedName>
</protein>
<dbReference type="RefSeq" id="WP_377375191.1">
    <property type="nucleotide sequence ID" value="NZ_JBHSSW010000003.1"/>
</dbReference>
<evidence type="ECO:0000256" key="5">
    <source>
        <dbReference type="ARBA" id="ARBA00023002"/>
    </source>
</evidence>
<dbReference type="InterPro" id="IPR013149">
    <property type="entry name" value="ADH-like_C"/>
</dbReference>
<evidence type="ECO:0000259" key="6">
    <source>
        <dbReference type="Pfam" id="PF00107"/>
    </source>
</evidence>
<dbReference type="InterPro" id="IPR036291">
    <property type="entry name" value="NAD(P)-bd_dom_sf"/>
</dbReference>
<dbReference type="SUPFAM" id="SSF51735">
    <property type="entry name" value="NAD(P)-binding Rossmann-fold domains"/>
    <property type="match status" value="1"/>
</dbReference>
<comment type="caution">
    <text evidence="7">The sequence shown here is derived from an EMBL/GenBank/DDBJ whole genome shotgun (WGS) entry which is preliminary data.</text>
</comment>
<dbReference type="Pfam" id="PF00107">
    <property type="entry name" value="ADH_zinc_N"/>
    <property type="match status" value="1"/>
</dbReference>
<sequence>MAERRKLAEDFGATHTIAPEEGKCFSEAVREIVPLGVDNAFDTSGVPAVQASALASLGSKATLGLVGISPPGTPLPGEVNNVMTFGQSIRGIIEGDSDPDEFLPELIGYYKAGKLPFDKLVKTYPLSQINQAIHDQHAGTCVKVVLIPDKN</sequence>
<evidence type="ECO:0000313" key="8">
    <source>
        <dbReference type="Proteomes" id="UP001596303"/>
    </source>
</evidence>
<dbReference type="Gene3D" id="3.90.180.10">
    <property type="entry name" value="Medium-chain alcohol dehydrogenases, catalytic domain"/>
    <property type="match status" value="1"/>
</dbReference>
<evidence type="ECO:0000256" key="4">
    <source>
        <dbReference type="ARBA" id="ARBA00022833"/>
    </source>
</evidence>
<dbReference type="PANTHER" id="PTHR43350:SF2">
    <property type="entry name" value="GROES-LIKE ZINC-BINDING ALCOHOL DEHYDROGENASE FAMILY PROTEIN"/>
    <property type="match status" value="1"/>
</dbReference>
<gene>
    <name evidence="7" type="ORF">ACFQDM_02885</name>
</gene>
<keyword evidence="8" id="KW-1185">Reference proteome</keyword>
<dbReference type="Gene3D" id="3.40.50.720">
    <property type="entry name" value="NAD(P)-binding Rossmann-like Domain"/>
    <property type="match status" value="1"/>
</dbReference>
<keyword evidence="5" id="KW-0560">Oxidoreductase</keyword>